<organism evidence="2 3">
    <name type="scientific">Uliginosibacterium sediminicola</name>
    <dbReference type="NCBI Taxonomy" id="2024550"/>
    <lineage>
        <taxon>Bacteria</taxon>
        <taxon>Pseudomonadati</taxon>
        <taxon>Pseudomonadota</taxon>
        <taxon>Betaproteobacteria</taxon>
        <taxon>Rhodocyclales</taxon>
        <taxon>Zoogloeaceae</taxon>
        <taxon>Uliginosibacterium</taxon>
    </lineage>
</organism>
<name>A0ABU9YXM7_9RHOO</name>
<dbReference type="PANTHER" id="PTHR43211">
    <property type="entry name" value="FUMARYLACETOACETATE HYDROLASE"/>
    <property type="match status" value="1"/>
</dbReference>
<evidence type="ECO:0000259" key="1">
    <source>
        <dbReference type="Pfam" id="PF01557"/>
    </source>
</evidence>
<sequence length="327" mass="36675">MILATFHRQDGALALGLVQREAGLIIDAQVAAQRLDGRPEPRFQSMLSLIDGGPAALDRLRELGRRAMAEGLACLPLSSVRLAAPVPQPPQMRDFSVFETHMRNAAVGMARLRRHRQQADWPLPVPEQIQIPEAFVQQPVYYKTNRFSVVGHEHEVQWPRYSQRLDYELEFGIFLARRGRDISRSQARDYIFGYTIFNDFSARDAQEFEMTAPFGPTKGKDFDTGNVLGPWIVTPDELPDPYALRMSARVNGELWSDCSSAGMVHQFEDMIAHVSRDETLHAGEFFGSGTAGGGCGLELDRWIQPGDVIELEVEGIGKLRNRVVRSP</sequence>
<dbReference type="InterPro" id="IPR036663">
    <property type="entry name" value="Fumarylacetoacetase_C_sf"/>
</dbReference>
<feature type="domain" description="Fumarylacetoacetase-like C-terminal" evidence="1">
    <location>
        <begin position="128"/>
        <end position="324"/>
    </location>
</feature>
<dbReference type="SUPFAM" id="SSF56529">
    <property type="entry name" value="FAH"/>
    <property type="match status" value="1"/>
</dbReference>
<comment type="caution">
    <text evidence="2">The sequence shown here is derived from an EMBL/GenBank/DDBJ whole genome shotgun (WGS) entry which is preliminary data.</text>
</comment>
<reference evidence="2 3" key="1">
    <citation type="journal article" date="2018" name="Int. J. Syst. Evol. Microbiol.">
        <title>Uliginosibacterium sediminicola sp. nov., isolated from freshwater sediment.</title>
        <authorList>
            <person name="Hwang W.M."/>
            <person name="Kim S.M."/>
            <person name="Kang K."/>
            <person name="Ahn T.Y."/>
        </authorList>
    </citation>
    <scope>NUCLEOTIDE SEQUENCE [LARGE SCALE GENOMIC DNA]</scope>
    <source>
        <strain evidence="2 3">M1-21</strain>
    </source>
</reference>
<evidence type="ECO:0000313" key="2">
    <source>
        <dbReference type="EMBL" id="MEN3068309.1"/>
    </source>
</evidence>
<dbReference type="RefSeq" id="WP_345919079.1">
    <property type="nucleotide sequence ID" value="NZ_JBDIVE010000003.1"/>
</dbReference>
<dbReference type="PANTHER" id="PTHR43211:SF1">
    <property type="entry name" value="BLL6422 PROTEIN"/>
    <property type="match status" value="1"/>
</dbReference>
<keyword evidence="2" id="KW-0378">Hydrolase</keyword>
<accession>A0ABU9YXM7</accession>
<dbReference type="EMBL" id="JBDIVE010000003">
    <property type="protein sequence ID" value="MEN3068309.1"/>
    <property type="molecule type" value="Genomic_DNA"/>
</dbReference>
<protein>
    <submittedName>
        <fullName evidence="2">Fumarylacetoacetate hydrolase family protein</fullName>
    </submittedName>
</protein>
<dbReference type="Pfam" id="PF01557">
    <property type="entry name" value="FAA_hydrolase"/>
    <property type="match status" value="1"/>
</dbReference>
<dbReference type="InterPro" id="IPR011234">
    <property type="entry name" value="Fumarylacetoacetase-like_C"/>
</dbReference>
<evidence type="ECO:0000313" key="3">
    <source>
        <dbReference type="Proteomes" id="UP001410394"/>
    </source>
</evidence>
<gene>
    <name evidence="2" type="ORF">ABDB84_07445</name>
</gene>
<proteinExistence type="predicted"/>
<keyword evidence="3" id="KW-1185">Reference proteome</keyword>
<dbReference type="Proteomes" id="UP001410394">
    <property type="component" value="Unassembled WGS sequence"/>
</dbReference>
<dbReference type="GO" id="GO:0016787">
    <property type="term" value="F:hydrolase activity"/>
    <property type="evidence" value="ECO:0007669"/>
    <property type="project" value="UniProtKB-KW"/>
</dbReference>
<dbReference type="Gene3D" id="3.90.850.10">
    <property type="entry name" value="Fumarylacetoacetase-like, C-terminal domain"/>
    <property type="match status" value="1"/>
</dbReference>